<reference evidence="4" key="2">
    <citation type="submission" date="2013-12" db="EMBL/GenBank/DDBJ databases">
        <title>Evolution of pathogenesis and genome organization in the Tremellales.</title>
        <authorList>
            <person name="Cuomo C."/>
            <person name="Litvintseva A."/>
            <person name="Heitman J."/>
            <person name="Chen Y."/>
            <person name="Sun S."/>
            <person name="Springer D."/>
            <person name="Dromer F."/>
            <person name="Young S."/>
            <person name="Zeng Q."/>
            <person name="Chapman S."/>
            <person name="Gujja S."/>
            <person name="Saif S."/>
            <person name="Birren B."/>
        </authorList>
    </citation>
    <scope>NUCLEOTIDE SEQUENCE [LARGE SCALE GENOMIC DNA]</scope>
    <source>
        <strain evidence="4">BCC8398</strain>
    </source>
</reference>
<feature type="compositionally biased region" description="Pro residues" evidence="2">
    <location>
        <begin position="550"/>
        <end position="564"/>
    </location>
</feature>
<feature type="compositionally biased region" description="Polar residues" evidence="2">
    <location>
        <begin position="186"/>
        <end position="200"/>
    </location>
</feature>
<accession>A0A1B9GYL5</accession>
<evidence type="ECO:0000256" key="1">
    <source>
        <dbReference type="SAM" id="Coils"/>
    </source>
</evidence>
<protein>
    <submittedName>
        <fullName evidence="3">Uncharacterized protein</fullName>
    </submittedName>
</protein>
<dbReference type="EMBL" id="KI669496">
    <property type="protein sequence ID" value="OCF36100.1"/>
    <property type="molecule type" value="Genomic_DNA"/>
</dbReference>
<reference evidence="3 4" key="1">
    <citation type="submission" date="2013-07" db="EMBL/GenBank/DDBJ databases">
        <title>The Genome Sequence of Cryptococcus heveanensis BCC8398.</title>
        <authorList>
            <consortium name="The Broad Institute Genome Sequencing Platform"/>
            <person name="Cuomo C."/>
            <person name="Litvintseva A."/>
            <person name="Chen Y."/>
            <person name="Heitman J."/>
            <person name="Sun S."/>
            <person name="Springer D."/>
            <person name="Dromer F."/>
            <person name="Young S.K."/>
            <person name="Zeng Q."/>
            <person name="Gargeya S."/>
            <person name="Fitzgerald M."/>
            <person name="Abouelleil A."/>
            <person name="Alvarado L."/>
            <person name="Berlin A.M."/>
            <person name="Chapman S.B."/>
            <person name="Dewar J."/>
            <person name="Goldberg J."/>
            <person name="Griggs A."/>
            <person name="Gujja S."/>
            <person name="Hansen M."/>
            <person name="Howarth C."/>
            <person name="Imamovic A."/>
            <person name="Larimer J."/>
            <person name="McCowan C."/>
            <person name="Murphy C."/>
            <person name="Pearson M."/>
            <person name="Priest M."/>
            <person name="Roberts A."/>
            <person name="Saif S."/>
            <person name="Shea T."/>
            <person name="Sykes S."/>
            <person name="Wortman J."/>
            <person name="Nusbaum C."/>
            <person name="Birren B."/>
        </authorList>
    </citation>
    <scope>NUCLEOTIDE SEQUENCE [LARGE SCALE GENOMIC DNA]</scope>
    <source>
        <strain evidence="3 4">BCC8398</strain>
    </source>
</reference>
<feature type="compositionally biased region" description="Basic residues" evidence="2">
    <location>
        <begin position="203"/>
        <end position="216"/>
    </location>
</feature>
<gene>
    <name evidence="3" type="ORF">I316_01972</name>
</gene>
<feature type="region of interest" description="Disordered" evidence="2">
    <location>
        <begin position="696"/>
        <end position="722"/>
    </location>
</feature>
<dbReference type="OrthoDB" id="2565113at2759"/>
<keyword evidence="4" id="KW-1185">Reference proteome</keyword>
<dbReference type="AlphaFoldDB" id="A0A1B9GYL5"/>
<feature type="compositionally biased region" description="Basic residues" evidence="2">
    <location>
        <begin position="487"/>
        <end position="496"/>
    </location>
</feature>
<feature type="compositionally biased region" description="Polar residues" evidence="2">
    <location>
        <begin position="395"/>
        <end position="404"/>
    </location>
</feature>
<proteinExistence type="predicted"/>
<feature type="region of interest" description="Disordered" evidence="2">
    <location>
        <begin position="767"/>
        <end position="786"/>
    </location>
</feature>
<sequence>MSATPALVVPPTAASSTTASTSTAASSPPTDNRDVDVPPTETAPPDGSGAEVDIQALRAAAMKSAKGKRAKSATTSRAASPTVLGPESVASSVQQPPSAEAGPSSIPIPGPASTPAVQIDVPRRPSLPTAPHLPPKPVVSPSKTSAAQLDKEEGEISDVDEPGETYYRDDRSRFSGLPRGEPSRQPGRQDSHSPGGQTSARGRGGKKKQQPRRSSLKNRPPSSPRPSSSTVITAKIANAEKGKSKEMAAPTSADATMASAAADISPEEAKQYMDIIRNLIFEGFSPETLVERGATPKYVMAVCEEIVEGTKKRQALWLETREQVRAGSETPSIAPTVVPPAEEGKSPSPDIEVSVRPGLMPGMERVKSTSSESSAEYTLVERMSPPDGQPFRPNPTISWPQQHTHPLPQAGPSTHPVKIESYKPGLSQTKPPTLKPPTGPRSERYEPHISSSHHLQIASGPNVPLASSSQSAPRPTASLGVVENQHPQRKGKKRGGKTWDYGLSVGSDVVLNYGDEDQDPPSASLPARETQPLAERLSTPSVPAEVAPPTSTPPPLPIDLPPPDISEIPVPKIEIPITSDPKPSAADNALQNALLESRRKALESMRRRRAALDNSKPVQTIISETVAEESTARSLDAAALALNKSIEEQMADIEKEVMNLHAESAVSDAKVVEDEEMEEDMDIDEPEEGEIIMSTLPTPPSEPPVTLSTIPVSAPVPRPPRGVKRLHAEDLMENRSTSVPTRIPPPQKRRLFGAILRPQRLILHLDESSDSSDDEEDILPSPQPDPDILATQRLLAEKEESIRRLKEQIAAKMKARATKKLEARLTDSDESPMVTTPSSEGPLPIPATMKECGSRSGDQSPLPAEVRELKQELVQAEAEVEAMDVDAAPCPVDMRLMVVASGFWLVIFAAITECTDLIA</sequence>
<feature type="compositionally biased region" description="Acidic residues" evidence="2">
    <location>
        <begin position="768"/>
        <end position="778"/>
    </location>
</feature>
<feature type="region of interest" description="Disordered" evidence="2">
    <location>
        <begin position="326"/>
        <end position="569"/>
    </location>
</feature>
<feature type="compositionally biased region" description="Low complexity" evidence="2">
    <location>
        <begin position="217"/>
        <end position="229"/>
    </location>
</feature>
<feature type="region of interest" description="Disordered" evidence="2">
    <location>
        <begin position="1"/>
        <end position="252"/>
    </location>
</feature>
<feature type="region of interest" description="Disordered" evidence="2">
    <location>
        <begin position="826"/>
        <end position="845"/>
    </location>
</feature>
<dbReference type="Proteomes" id="UP000092666">
    <property type="component" value="Unassembled WGS sequence"/>
</dbReference>
<evidence type="ECO:0000256" key="2">
    <source>
        <dbReference type="SAM" id="MobiDB-lite"/>
    </source>
</evidence>
<evidence type="ECO:0000313" key="3">
    <source>
        <dbReference type="EMBL" id="OCF36100.1"/>
    </source>
</evidence>
<name>A0A1B9GYL5_9TREE</name>
<feature type="compositionally biased region" description="Low complexity" evidence="2">
    <location>
        <begin position="1"/>
        <end position="30"/>
    </location>
</feature>
<feature type="coiled-coil region" evidence="1">
    <location>
        <begin position="788"/>
        <end position="815"/>
    </location>
</feature>
<organism evidence="3 4">
    <name type="scientific">Kwoniella heveanensis BCC8398</name>
    <dbReference type="NCBI Taxonomy" id="1296120"/>
    <lineage>
        <taxon>Eukaryota</taxon>
        <taxon>Fungi</taxon>
        <taxon>Dikarya</taxon>
        <taxon>Basidiomycota</taxon>
        <taxon>Agaricomycotina</taxon>
        <taxon>Tremellomycetes</taxon>
        <taxon>Tremellales</taxon>
        <taxon>Cryptococcaceae</taxon>
        <taxon>Kwoniella</taxon>
    </lineage>
</organism>
<keyword evidence="1" id="KW-0175">Coiled coil</keyword>
<feature type="compositionally biased region" description="Acidic residues" evidence="2">
    <location>
        <begin position="152"/>
        <end position="163"/>
    </location>
</feature>
<evidence type="ECO:0000313" key="4">
    <source>
        <dbReference type="Proteomes" id="UP000092666"/>
    </source>
</evidence>